<proteinExistence type="predicted"/>
<organism evidence="1 2">
    <name type="scientific">Brucella endophytica</name>
    <dbReference type="NCBI Taxonomy" id="1963359"/>
    <lineage>
        <taxon>Bacteria</taxon>
        <taxon>Pseudomonadati</taxon>
        <taxon>Pseudomonadota</taxon>
        <taxon>Alphaproteobacteria</taxon>
        <taxon>Hyphomicrobiales</taxon>
        <taxon>Brucellaceae</taxon>
        <taxon>Brucella/Ochrobactrum group</taxon>
        <taxon>Brucella</taxon>
    </lineage>
</organism>
<accession>A0A916SH41</accession>
<keyword evidence="2" id="KW-1185">Reference proteome</keyword>
<reference evidence="1" key="2">
    <citation type="submission" date="2020-09" db="EMBL/GenBank/DDBJ databases">
        <authorList>
            <person name="Sun Q."/>
            <person name="Zhou Y."/>
        </authorList>
    </citation>
    <scope>NUCLEOTIDE SEQUENCE</scope>
    <source>
        <strain evidence="1">CGMCC 1.15082</strain>
    </source>
</reference>
<dbReference type="AlphaFoldDB" id="A0A916SH41"/>
<name>A0A916SH41_9HYPH</name>
<dbReference type="Proteomes" id="UP000646478">
    <property type="component" value="Unassembled WGS sequence"/>
</dbReference>
<gene>
    <name evidence="1" type="ORF">GCM10011491_30630</name>
</gene>
<comment type="caution">
    <text evidence="1">The sequence shown here is derived from an EMBL/GenBank/DDBJ whole genome shotgun (WGS) entry which is preliminary data.</text>
</comment>
<reference evidence="1" key="1">
    <citation type="journal article" date="2014" name="Int. J. Syst. Evol. Microbiol.">
        <title>Complete genome sequence of Corynebacterium casei LMG S-19264T (=DSM 44701T), isolated from a smear-ripened cheese.</title>
        <authorList>
            <consortium name="US DOE Joint Genome Institute (JGI-PGF)"/>
            <person name="Walter F."/>
            <person name="Albersmeier A."/>
            <person name="Kalinowski J."/>
            <person name="Ruckert C."/>
        </authorList>
    </citation>
    <scope>NUCLEOTIDE SEQUENCE</scope>
    <source>
        <strain evidence="1">CGMCC 1.15082</strain>
    </source>
</reference>
<sequence>MNPLFVEWLMGWPPGWTLGVWTDFACSGTELCHFKRRMRSVFLQYGLPPEAAPAQLALFG</sequence>
<evidence type="ECO:0000313" key="2">
    <source>
        <dbReference type="Proteomes" id="UP000646478"/>
    </source>
</evidence>
<protein>
    <submittedName>
        <fullName evidence="1">Uncharacterized protein</fullName>
    </submittedName>
</protein>
<dbReference type="EMBL" id="BMHH01000013">
    <property type="protein sequence ID" value="GGB00325.1"/>
    <property type="molecule type" value="Genomic_DNA"/>
</dbReference>
<evidence type="ECO:0000313" key="1">
    <source>
        <dbReference type="EMBL" id="GGB00325.1"/>
    </source>
</evidence>